<accession>A0ABT8CUT5</accession>
<dbReference type="EMBL" id="JAUFQU010000001">
    <property type="protein sequence ID" value="MDN3708200.1"/>
    <property type="molecule type" value="Genomic_DNA"/>
</dbReference>
<keyword evidence="1" id="KW-0732">Signal</keyword>
<feature type="signal peptide" evidence="1">
    <location>
        <begin position="1"/>
        <end position="19"/>
    </location>
</feature>
<gene>
    <name evidence="2" type="ORF">QW060_13900</name>
</gene>
<evidence type="ECO:0000313" key="3">
    <source>
        <dbReference type="Proteomes" id="UP001242368"/>
    </source>
</evidence>
<keyword evidence="3" id="KW-1185">Reference proteome</keyword>
<protein>
    <submittedName>
        <fullName evidence="2">Uncharacterized protein</fullName>
    </submittedName>
</protein>
<name>A0ABT8CUT5_9FLAO</name>
<comment type="caution">
    <text evidence="2">The sequence shown here is derived from an EMBL/GenBank/DDBJ whole genome shotgun (WGS) entry which is preliminary data.</text>
</comment>
<dbReference type="Proteomes" id="UP001242368">
    <property type="component" value="Unassembled WGS sequence"/>
</dbReference>
<proteinExistence type="predicted"/>
<sequence length="139" mass="15554">MKKLVMLFAFVLISQIGMAQTGDAMKGEVIKFLEVSGMKGQVDGIKGQLLAAVADDKKADFTKEFDSSVNNLIDKSTKVIGKYYTLEQFKGSMKDIETTRQLNLPEIENGQQFNDELGKVNEEFSLELQGIMEKYVSQE</sequence>
<evidence type="ECO:0000313" key="2">
    <source>
        <dbReference type="EMBL" id="MDN3708200.1"/>
    </source>
</evidence>
<dbReference type="RefSeq" id="WP_290364080.1">
    <property type="nucleotide sequence ID" value="NZ_JAUFQU010000001.1"/>
</dbReference>
<organism evidence="2 3">
    <name type="scientific">Paenimyroides ceti</name>
    <dbReference type="NCBI Taxonomy" id="395087"/>
    <lineage>
        <taxon>Bacteria</taxon>
        <taxon>Pseudomonadati</taxon>
        <taxon>Bacteroidota</taxon>
        <taxon>Flavobacteriia</taxon>
        <taxon>Flavobacteriales</taxon>
        <taxon>Flavobacteriaceae</taxon>
        <taxon>Paenimyroides</taxon>
    </lineage>
</organism>
<evidence type="ECO:0000256" key="1">
    <source>
        <dbReference type="SAM" id="SignalP"/>
    </source>
</evidence>
<feature type="chain" id="PRO_5047020833" evidence="1">
    <location>
        <begin position="20"/>
        <end position="139"/>
    </location>
</feature>
<reference evidence="3" key="1">
    <citation type="journal article" date="2019" name="Int. J. Syst. Evol. Microbiol.">
        <title>The Global Catalogue of Microorganisms (GCM) 10K type strain sequencing project: providing services to taxonomists for standard genome sequencing and annotation.</title>
        <authorList>
            <consortium name="The Broad Institute Genomics Platform"/>
            <consortium name="The Broad Institute Genome Sequencing Center for Infectious Disease"/>
            <person name="Wu L."/>
            <person name="Ma J."/>
        </authorList>
    </citation>
    <scope>NUCLEOTIDE SEQUENCE [LARGE SCALE GENOMIC DNA]</scope>
    <source>
        <strain evidence="3">CECT 7184</strain>
    </source>
</reference>